<protein>
    <recommendedName>
        <fullName evidence="3">Sigma-70 family RNA polymerase sigma factor</fullName>
    </recommendedName>
</protein>
<proteinExistence type="predicted"/>
<dbReference type="SUPFAM" id="SSF88659">
    <property type="entry name" value="Sigma3 and sigma4 domains of RNA polymerase sigma factors"/>
    <property type="match status" value="1"/>
</dbReference>
<dbReference type="OrthoDB" id="2186325at2"/>
<dbReference type="RefSeq" id="WP_071869088.1">
    <property type="nucleotide sequence ID" value="NZ_BJUG01000007.1"/>
</dbReference>
<gene>
    <name evidence="1" type="ORF">ETH01_15170</name>
</gene>
<comment type="caution">
    <text evidence="1">The sequence shown here is derived from an EMBL/GenBank/DDBJ whole genome shotgun (WGS) entry which is preliminary data.</text>
</comment>
<evidence type="ECO:0000313" key="1">
    <source>
        <dbReference type="EMBL" id="GEK37230.1"/>
    </source>
</evidence>
<sequence length="133" mass="15972">MANTPSDNKLKKYIHIGIHYHANNYYRKKRNYSAKLLLTDFQDITLDSSYTDNYFNIINMPLLDLINIETYFEDEMLIKAIKQLNTKEKRFLLEKYVVKKSDTELAQEKEISQQAISIYKKRLLEKLKKLMKR</sequence>
<dbReference type="EMBL" id="BJUG01000007">
    <property type="protein sequence ID" value="GEK37230.1"/>
    <property type="molecule type" value="Genomic_DNA"/>
</dbReference>
<name>A0A510WKM8_ENTTH</name>
<dbReference type="Proteomes" id="UP000321361">
    <property type="component" value="Unassembled WGS sequence"/>
</dbReference>
<dbReference type="Gene3D" id="1.20.140.160">
    <property type="match status" value="1"/>
</dbReference>
<evidence type="ECO:0000313" key="2">
    <source>
        <dbReference type="Proteomes" id="UP000321361"/>
    </source>
</evidence>
<evidence type="ECO:0008006" key="3">
    <source>
        <dbReference type="Google" id="ProtNLM"/>
    </source>
</evidence>
<reference evidence="1 2" key="1">
    <citation type="submission" date="2019-07" db="EMBL/GenBank/DDBJ databases">
        <title>Whole genome shotgun sequence of Enterococcus thailandicus NBRC 101867.</title>
        <authorList>
            <person name="Hosoyama A."/>
            <person name="Uohara A."/>
            <person name="Ohji S."/>
            <person name="Ichikawa N."/>
        </authorList>
    </citation>
    <scope>NUCLEOTIDE SEQUENCE [LARGE SCALE GENOMIC DNA]</scope>
    <source>
        <strain evidence="1 2">NBRC 101867</strain>
    </source>
</reference>
<dbReference type="AlphaFoldDB" id="A0A510WKM8"/>
<accession>A0A510WKM8</accession>
<dbReference type="InterPro" id="IPR013324">
    <property type="entry name" value="RNA_pol_sigma_r3/r4-like"/>
</dbReference>
<organism evidence="1 2">
    <name type="scientific">Enterococcus thailandicus</name>
    <dbReference type="NCBI Taxonomy" id="417368"/>
    <lineage>
        <taxon>Bacteria</taxon>
        <taxon>Bacillati</taxon>
        <taxon>Bacillota</taxon>
        <taxon>Bacilli</taxon>
        <taxon>Lactobacillales</taxon>
        <taxon>Enterococcaceae</taxon>
        <taxon>Enterococcus</taxon>
    </lineage>
</organism>